<dbReference type="InterPro" id="IPR035810">
    <property type="entry name" value="PEBP_euk"/>
</dbReference>
<dbReference type="CDD" id="cd00866">
    <property type="entry name" value="PEBP_euk"/>
    <property type="match status" value="1"/>
</dbReference>
<dbReference type="PANTHER" id="PTHR11362:SF82">
    <property type="entry name" value="PHOSPHATIDYLETHANOLAMINE-BINDING PROTEIN 4"/>
    <property type="match status" value="1"/>
</dbReference>
<gene>
    <name evidence="6" type="ORF">GcM3_204009</name>
</gene>
<organism evidence="6 7">
    <name type="scientific">Golovinomyces cichoracearum</name>
    <dbReference type="NCBI Taxonomy" id="62708"/>
    <lineage>
        <taxon>Eukaryota</taxon>
        <taxon>Fungi</taxon>
        <taxon>Dikarya</taxon>
        <taxon>Ascomycota</taxon>
        <taxon>Pezizomycotina</taxon>
        <taxon>Leotiomycetes</taxon>
        <taxon>Erysiphales</taxon>
        <taxon>Erysiphaceae</taxon>
        <taxon>Golovinomyces</taxon>
    </lineage>
</organism>
<reference evidence="6 7" key="1">
    <citation type="journal article" date="2018" name="BMC Genomics">
        <title>Comparative genome analyses reveal sequence features reflecting distinct modes of host-adaptation between dicot and monocot powdery mildew.</title>
        <authorList>
            <person name="Wu Y."/>
            <person name="Ma X."/>
            <person name="Pan Z."/>
            <person name="Kale S.D."/>
            <person name="Song Y."/>
            <person name="King H."/>
            <person name="Zhang Q."/>
            <person name="Presley C."/>
            <person name="Deng X."/>
            <person name="Wei C.I."/>
            <person name="Xiao S."/>
        </authorList>
    </citation>
    <scope>NUCLEOTIDE SEQUENCE [LARGE SCALE GENOMIC DNA]</scope>
    <source>
        <strain evidence="6">UMSG3</strain>
    </source>
</reference>
<comment type="caution">
    <text evidence="6">The sequence shown here is derived from an EMBL/GenBank/DDBJ whole genome shotgun (WGS) entry which is preliminary data.</text>
</comment>
<dbReference type="STRING" id="62708.A0A420HCI2"/>
<evidence type="ECO:0000256" key="5">
    <source>
        <dbReference type="ARBA" id="ARBA00039444"/>
    </source>
</evidence>
<dbReference type="Gene3D" id="1.20.58.1180">
    <property type="match status" value="1"/>
</dbReference>
<dbReference type="Gene3D" id="3.90.280.10">
    <property type="entry name" value="PEBP-like"/>
    <property type="match status" value="1"/>
</dbReference>
<comment type="similarity">
    <text evidence="4">Belongs to the phosphatidylethanolamine-binding protein family. Mitochondrion-specific ribosomal protein mL38 subfamily.</text>
</comment>
<sequence>MAMGRRIELNLLSYRSNLGKKTFTCLSNLFGDVAVGEAVPTRRGLDPNLVTSSREERRLMKLGIPPIGSRRRRAAIKTSENIPFEQLPYLCFQEARKVLLDERKDVIKKINTERIRISNLLRQEASKLVGGQQQKDSTLRAMNNYLTKLKIEADINDPMIKKRFEDGLGDMNKPIYRHLACEKWKGYHRKILVQRIEQFSIVPDLLSTFEPIAAVNVAFRRRKVKPGDYVDSRVSEVPARLKVQVFDKGERMISVVMIDADVPVVEIDNYIQRCHFLAVNIQISPTQTSVPLSKLNPETQVVVPWLPPFAQKGPEYHRYSIVVLEQESGSILDLEEVKKAISQGGFSLQDFISRISARPVGLSLFRSIWDEGTAGVMHRASIEGAGIVFKRRKVIALKPKEKPRGWDARRAHPKYDVLMGKNRRPFKKILRRR</sequence>
<evidence type="ECO:0000256" key="1">
    <source>
        <dbReference type="ARBA" id="ARBA00004173"/>
    </source>
</evidence>
<evidence type="ECO:0000313" key="7">
    <source>
        <dbReference type="Proteomes" id="UP000283383"/>
    </source>
</evidence>
<protein>
    <recommendedName>
        <fullName evidence="5">Large ribosomal subunit protein mL38</fullName>
    </recommendedName>
</protein>
<dbReference type="InterPro" id="IPR036610">
    <property type="entry name" value="PEBP-like_sf"/>
</dbReference>
<comment type="subcellular location">
    <subcellularLocation>
        <location evidence="1">Mitochondrion</location>
    </subcellularLocation>
</comment>
<keyword evidence="6" id="KW-0689">Ribosomal protein</keyword>
<dbReference type="Pfam" id="PF01161">
    <property type="entry name" value="PBP"/>
    <property type="match status" value="1"/>
</dbReference>
<dbReference type="EMBL" id="MCBQ01020410">
    <property type="protein sequence ID" value="RKF55150.1"/>
    <property type="molecule type" value="Genomic_DNA"/>
</dbReference>
<evidence type="ECO:0000313" key="6">
    <source>
        <dbReference type="EMBL" id="RKF55150.1"/>
    </source>
</evidence>
<name>A0A420HCI2_9PEZI</name>
<proteinExistence type="inferred from homology"/>
<keyword evidence="2" id="KW-0496">Mitochondrion</keyword>
<dbReference type="InterPro" id="IPR008914">
    <property type="entry name" value="PEBP"/>
</dbReference>
<dbReference type="PANTHER" id="PTHR11362">
    <property type="entry name" value="PHOSPHATIDYLETHANOLAMINE-BINDING PROTEIN"/>
    <property type="match status" value="1"/>
</dbReference>
<dbReference type="AlphaFoldDB" id="A0A420HCI2"/>
<evidence type="ECO:0000256" key="2">
    <source>
        <dbReference type="ARBA" id="ARBA00023128"/>
    </source>
</evidence>
<dbReference type="SUPFAM" id="SSF49777">
    <property type="entry name" value="PEBP-like"/>
    <property type="match status" value="1"/>
</dbReference>
<dbReference type="GO" id="GO:0005739">
    <property type="term" value="C:mitochondrion"/>
    <property type="evidence" value="ECO:0007669"/>
    <property type="project" value="UniProtKB-SubCell"/>
</dbReference>
<dbReference type="FunFam" id="3.90.280.10:FF:000004">
    <property type="entry name" value="Mitochondrial large ribosomal subunit YmL35"/>
    <property type="match status" value="1"/>
</dbReference>
<accession>A0A420HCI2</accession>
<keyword evidence="7" id="KW-1185">Reference proteome</keyword>
<dbReference type="Proteomes" id="UP000283383">
    <property type="component" value="Unassembled WGS sequence"/>
</dbReference>
<evidence type="ECO:0000256" key="4">
    <source>
        <dbReference type="ARBA" id="ARBA00038016"/>
    </source>
</evidence>
<keyword evidence="6" id="KW-0687">Ribonucleoprotein</keyword>
<dbReference type="GO" id="GO:0005840">
    <property type="term" value="C:ribosome"/>
    <property type="evidence" value="ECO:0007669"/>
    <property type="project" value="UniProtKB-KW"/>
</dbReference>
<evidence type="ECO:0000256" key="3">
    <source>
        <dbReference type="ARBA" id="ARBA00037226"/>
    </source>
</evidence>
<comment type="function">
    <text evidence="3">Component of the mitochondrial ribosome (mitoribosome), a dedicated translation machinery responsible for the synthesis of mitochondrial genome-encoded proteins, including at least some of the essential transmembrane subunits of the mitochondrial respiratory chain. The mitoribosomes are attached to the mitochondrial inner membrane and translation products are cotranslationally integrated into the membrane.</text>
</comment>